<feature type="region of interest" description="Disordered" evidence="16">
    <location>
        <begin position="1770"/>
        <end position="1813"/>
    </location>
</feature>
<evidence type="ECO:0000313" key="20">
    <source>
        <dbReference type="Ensembl" id="ENSSANP00000055337.1"/>
    </source>
</evidence>
<feature type="compositionally biased region" description="Low complexity" evidence="16">
    <location>
        <begin position="1770"/>
        <end position="1800"/>
    </location>
</feature>
<feature type="domain" description="DDT" evidence="19">
    <location>
        <begin position="84"/>
        <end position="144"/>
    </location>
</feature>
<feature type="compositionally biased region" description="Low complexity" evidence="16">
    <location>
        <begin position="1076"/>
        <end position="1097"/>
    </location>
</feature>
<evidence type="ECO:0000256" key="6">
    <source>
        <dbReference type="ARBA" id="ARBA00022833"/>
    </source>
</evidence>
<keyword evidence="3" id="KW-0479">Metal-binding</keyword>
<feature type="compositionally biased region" description="Polar residues" evidence="16">
    <location>
        <begin position="1098"/>
        <end position="1107"/>
    </location>
</feature>
<evidence type="ECO:0000256" key="15">
    <source>
        <dbReference type="SAM" id="Coils"/>
    </source>
</evidence>
<feature type="domain" description="Bromo" evidence="17">
    <location>
        <begin position="2226"/>
        <end position="2296"/>
    </location>
</feature>
<feature type="compositionally biased region" description="Polar residues" evidence="16">
    <location>
        <begin position="1172"/>
        <end position="1187"/>
    </location>
</feature>
<dbReference type="InterPro" id="IPR013083">
    <property type="entry name" value="Znf_RING/FYVE/PHD"/>
</dbReference>
<dbReference type="GO" id="GO:0045892">
    <property type="term" value="P:negative regulation of DNA-templated transcription"/>
    <property type="evidence" value="ECO:0007669"/>
    <property type="project" value="UniProtKB-ARBA"/>
</dbReference>
<dbReference type="PRINTS" id="PR00503">
    <property type="entry name" value="BROMODOMAIN"/>
</dbReference>
<dbReference type="InterPro" id="IPR019786">
    <property type="entry name" value="Zinc_finger_PHD-type_CS"/>
</dbReference>
<evidence type="ECO:0000256" key="9">
    <source>
        <dbReference type="ARBA" id="ARBA00023054"/>
    </source>
</evidence>
<dbReference type="FunFam" id="1.20.920.10:FF:000018">
    <property type="entry name" value="nucleosome-remodeling factor subunit BPTF isoform X1"/>
    <property type="match status" value="1"/>
</dbReference>
<dbReference type="FunFam" id="3.30.40.10:FF:000036">
    <property type="entry name" value="nucleosome-remodeling factor subunit BPTF isoform X1"/>
    <property type="match status" value="1"/>
</dbReference>
<feature type="compositionally biased region" description="Low complexity" evidence="16">
    <location>
        <begin position="1495"/>
        <end position="1515"/>
    </location>
</feature>
<keyword evidence="5 14" id="KW-0863">Zinc-finger</keyword>
<dbReference type="InterPro" id="IPR028941">
    <property type="entry name" value="WHIM2_dom"/>
</dbReference>
<feature type="region of interest" description="Disordered" evidence="16">
    <location>
        <begin position="2053"/>
        <end position="2084"/>
    </location>
</feature>
<dbReference type="SMART" id="SM00249">
    <property type="entry name" value="PHD"/>
    <property type="match status" value="3"/>
</dbReference>
<evidence type="ECO:0000256" key="14">
    <source>
        <dbReference type="PROSITE-ProRule" id="PRU00146"/>
    </source>
</evidence>
<evidence type="ECO:0000256" key="3">
    <source>
        <dbReference type="ARBA" id="ARBA00022723"/>
    </source>
</evidence>
<feature type="compositionally biased region" description="Low complexity" evidence="16">
    <location>
        <begin position="1127"/>
        <end position="1164"/>
    </location>
</feature>
<feature type="region of interest" description="Disordered" evidence="16">
    <location>
        <begin position="432"/>
        <end position="474"/>
    </location>
</feature>
<dbReference type="InterPro" id="IPR038028">
    <property type="entry name" value="BPTF"/>
</dbReference>
<dbReference type="CDD" id="cd05509">
    <property type="entry name" value="Bromo_gcn5_like"/>
    <property type="match status" value="1"/>
</dbReference>
<feature type="domain" description="PHD-type" evidence="18">
    <location>
        <begin position="2149"/>
        <end position="2200"/>
    </location>
</feature>
<dbReference type="Pfam" id="PF00439">
    <property type="entry name" value="Bromodomain"/>
    <property type="match status" value="1"/>
</dbReference>
<feature type="region of interest" description="Disordered" evidence="16">
    <location>
        <begin position="908"/>
        <end position="970"/>
    </location>
</feature>
<name>A0A671P9H1_9TELE</name>
<evidence type="ECO:0000256" key="12">
    <source>
        <dbReference type="ARBA" id="ARBA00023242"/>
    </source>
</evidence>
<feature type="region of interest" description="Disordered" evidence="16">
    <location>
        <begin position="1474"/>
        <end position="1515"/>
    </location>
</feature>
<feature type="compositionally biased region" description="Basic and acidic residues" evidence="16">
    <location>
        <begin position="908"/>
        <end position="923"/>
    </location>
</feature>
<evidence type="ECO:0000256" key="8">
    <source>
        <dbReference type="ARBA" id="ARBA00023015"/>
    </source>
</evidence>
<dbReference type="InterPro" id="IPR019787">
    <property type="entry name" value="Znf_PHD-finger"/>
</dbReference>
<dbReference type="PROSITE" id="PS50016">
    <property type="entry name" value="ZF_PHD_2"/>
    <property type="match status" value="2"/>
</dbReference>
<accession>A0A671P9H1</accession>
<keyword evidence="10 13" id="KW-0103">Bromodomain</keyword>
<evidence type="ECO:0000259" key="19">
    <source>
        <dbReference type="PROSITE" id="PS50827"/>
    </source>
</evidence>
<dbReference type="InterPro" id="IPR018501">
    <property type="entry name" value="DDT_dom"/>
</dbReference>
<evidence type="ECO:0000256" key="13">
    <source>
        <dbReference type="PROSITE-ProRule" id="PRU00035"/>
    </source>
</evidence>
<dbReference type="PROSITE" id="PS01359">
    <property type="entry name" value="ZF_PHD_1"/>
    <property type="match status" value="2"/>
</dbReference>
<dbReference type="InterPro" id="IPR001965">
    <property type="entry name" value="Znf_PHD"/>
</dbReference>
<keyword evidence="12" id="KW-0539">Nucleus</keyword>
<evidence type="ECO:0000256" key="4">
    <source>
        <dbReference type="ARBA" id="ARBA00022737"/>
    </source>
</evidence>
<reference evidence="20" key="2">
    <citation type="submission" date="2025-09" db="UniProtKB">
        <authorList>
            <consortium name="Ensembl"/>
        </authorList>
    </citation>
    <scope>IDENTIFICATION</scope>
</reference>
<protein>
    <submittedName>
        <fullName evidence="20">Nucleosome-remodeling factor subunit BPTF-like</fullName>
    </submittedName>
</protein>
<dbReference type="CDD" id="cd15559">
    <property type="entry name" value="PHD1_BPTF"/>
    <property type="match status" value="1"/>
</dbReference>
<feature type="region of interest" description="Disordered" evidence="16">
    <location>
        <begin position="1966"/>
        <end position="1986"/>
    </location>
</feature>
<dbReference type="InterPro" id="IPR036427">
    <property type="entry name" value="Bromodomain-like_sf"/>
</dbReference>
<dbReference type="InterPro" id="IPR018359">
    <property type="entry name" value="Bromodomain_CS"/>
</dbReference>
<dbReference type="PROSITE" id="PS00633">
    <property type="entry name" value="BROMODOMAIN_1"/>
    <property type="match status" value="1"/>
</dbReference>
<dbReference type="Pfam" id="PF15613">
    <property type="entry name" value="WSD"/>
    <property type="match status" value="1"/>
</dbReference>
<keyword evidence="21" id="KW-1185">Reference proteome</keyword>
<dbReference type="GO" id="GO:0045944">
    <property type="term" value="P:positive regulation of transcription by RNA polymerase II"/>
    <property type="evidence" value="ECO:0007669"/>
    <property type="project" value="UniProtKB-ARBA"/>
</dbReference>
<organism evidence="20 21">
    <name type="scientific">Sinocyclocheilus anshuiensis</name>
    <dbReference type="NCBI Taxonomy" id="1608454"/>
    <lineage>
        <taxon>Eukaryota</taxon>
        <taxon>Metazoa</taxon>
        <taxon>Chordata</taxon>
        <taxon>Craniata</taxon>
        <taxon>Vertebrata</taxon>
        <taxon>Euteleostomi</taxon>
        <taxon>Actinopterygii</taxon>
        <taxon>Neopterygii</taxon>
        <taxon>Teleostei</taxon>
        <taxon>Ostariophysi</taxon>
        <taxon>Cypriniformes</taxon>
        <taxon>Cyprinidae</taxon>
        <taxon>Cyprininae</taxon>
        <taxon>Sinocyclocheilus</taxon>
    </lineage>
</organism>
<keyword evidence="2" id="KW-0597">Phosphoprotein</keyword>
<keyword evidence="8" id="KW-0805">Transcription regulation</keyword>
<proteinExistence type="predicted"/>
<feature type="compositionally biased region" description="Low complexity" evidence="16">
    <location>
        <begin position="1684"/>
        <end position="1696"/>
    </location>
</feature>
<feature type="compositionally biased region" description="Acidic residues" evidence="16">
    <location>
        <begin position="1"/>
        <end position="35"/>
    </location>
</feature>
<gene>
    <name evidence="20" type="primary">LOC107695144</name>
</gene>
<feature type="compositionally biased region" description="Polar residues" evidence="16">
    <location>
        <begin position="2053"/>
        <end position="2064"/>
    </location>
</feature>
<feature type="compositionally biased region" description="Polar residues" evidence="16">
    <location>
        <begin position="932"/>
        <end position="944"/>
    </location>
</feature>
<evidence type="ECO:0000259" key="18">
    <source>
        <dbReference type="PROSITE" id="PS50016"/>
    </source>
</evidence>
<feature type="region of interest" description="Disordered" evidence="16">
    <location>
        <begin position="1"/>
        <end position="74"/>
    </location>
</feature>
<feature type="coiled-coil region" evidence="15">
    <location>
        <begin position="1891"/>
        <end position="1932"/>
    </location>
</feature>
<dbReference type="InterPro" id="IPR011011">
    <property type="entry name" value="Znf_FYVE_PHD"/>
</dbReference>
<feature type="compositionally biased region" description="Polar residues" evidence="16">
    <location>
        <begin position="1804"/>
        <end position="1813"/>
    </location>
</feature>
<feature type="region of interest" description="Disordered" evidence="16">
    <location>
        <begin position="1671"/>
        <end position="1696"/>
    </location>
</feature>
<feature type="domain" description="PHD-type" evidence="18">
    <location>
        <begin position="234"/>
        <end position="281"/>
    </location>
</feature>
<feature type="compositionally biased region" description="Basic and acidic residues" evidence="16">
    <location>
        <begin position="1966"/>
        <end position="1981"/>
    </location>
</feature>
<dbReference type="PROSITE" id="PS50014">
    <property type="entry name" value="BROMODOMAIN_2"/>
    <property type="match status" value="1"/>
</dbReference>
<dbReference type="PANTHER" id="PTHR45975:SF2">
    <property type="entry name" value="NUCLEOSOME-REMODELING FACTOR SUBUNIT BPTF"/>
    <property type="match status" value="1"/>
</dbReference>
<keyword evidence="4" id="KW-0677">Repeat</keyword>
<keyword evidence="11" id="KW-0804">Transcription</keyword>
<evidence type="ECO:0000259" key="17">
    <source>
        <dbReference type="PROSITE" id="PS50014"/>
    </source>
</evidence>
<dbReference type="InterPro" id="IPR001487">
    <property type="entry name" value="Bromodomain"/>
</dbReference>
<feature type="compositionally biased region" description="Basic and acidic residues" evidence="16">
    <location>
        <begin position="1051"/>
        <end position="1060"/>
    </location>
</feature>
<dbReference type="GO" id="GO:0016589">
    <property type="term" value="C:NURF complex"/>
    <property type="evidence" value="ECO:0007669"/>
    <property type="project" value="InterPro"/>
</dbReference>
<comment type="subcellular location">
    <subcellularLocation>
        <location evidence="1">Nucleus</location>
    </subcellularLocation>
</comment>
<evidence type="ECO:0000256" key="7">
    <source>
        <dbReference type="ARBA" id="ARBA00022853"/>
    </source>
</evidence>
<dbReference type="Pfam" id="PF02791">
    <property type="entry name" value="DDT"/>
    <property type="match status" value="1"/>
</dbReference>
<keyword evidence="7" id="KW-0156">Chromatin regulator</keyword>
<dbReference type="PROSITE" id="PS50827">
    <property type="entry name" value="DDT"/>
    <property type="match status" value="1"/>
</dbReference>
<feature type="compositionally biased region" description="Basic and acidic residues" evidence="16">
    <location>
        <begin position="1474"/>
        <end position="1492"/>
    </location>
</feature>
<dbReference type="Gene3D" id="1.20.920.10">
    <property type="entry name" value="Bromodomain-like"/>
    <property type="match status" value="1"/>
</dbReference>
<dbReference type="GO" id="GO:0000978">
    <property type="term" value="F:RNA polymerase II cis-regulatory region sequence-specific DNA binding"/>
    <property type="evidence" value="ECO:0007669"/>
    <property type="project" value="TreeGrafter"/>
</dbReference>
<dbReference type="FunFam" id="3.30.40.10:FF:000048">
    <property type="entry name" value="nucleosome-remodeling factor subunit BPTF isoform X1"/>
    <property type="match status" value="1"/>
</dbReference>
<dbReference type="PANTHER" id="PTHR45975">
    <property type="entry name" value="NUCLEOSOME-REMODELING FACTOR SUBUNIT BPTF"/>
    <property type="match status" value="1"/>
</dbReference>
<dbReference type="Proteomes" id="UP000472260">
    <property type="component" value="Unassembled WGS sequence"/>
</dbReference>
<feature type="region of interest" description="Disordered" evidence="16">
    <location>
        <begin position="1418"/>
        <end position="1449"/>
    </location>
</feature>
<sequence>MEEPLTDEEEEEEEEEANDESDYLEELDYLEEDDASFCTESSHGSNAVGRKRPRPRRPPSPILEQKEIPPLELPSSSEDLLIPNEQLLNASAIYEVLRSFCTVLRLSPFRFEDFCAALVGQEQCTLMAETHICLLKAILREEDTSNTTFGPADLKDSVNSTLYFIDGMTWPEVVRAYCESDPEYHHVLPDLEGEDYPFSPLESKVKVLQFLVDRFLTTNLAREELMSEGVIQYDDHCRVCHRLGDLLCCETCSAVYHLECVKPPLEEVPEDEWQCEICVAHKVSGVTDCLTEFQKSRPYIRQEPIGYDRHQRKYWFLNRRIIIEEDGEDENKETWYYSTKVQLAGMLELLDKDYWENDLCSVLEEMREEIHSHMDITEELTNKARGNNKAYLTVANGKRVLKSYSSFFIAILEMHIPRCAKTGSSRMITRLRNPDSKLSQRKVMQDKDGSSQDGSRALKETPPLSSFGSFKRDSNKSSGFFKLGQEGKFRVYHNQYSTNTLALNKHQHREDHDKRRHLSHKFCMTPAGEFKWNGSLYGSKALTVSTLRLTIIQLENNVPAPFLHPNWASHRSNWIKAVQMCSKAREFALALAILECAIKPVVMLPMWKDSLGHTRLHRMTSVEREEKEKVKKREKKLEDEETMQQATWVKYTFPIKHQVWKQKGEEYRVTGYGGWSWVSKTHVHHFVPKLPGNTNVNYRKALEGMLFDTSLDSSEEKLSVEKDHLLTSLIFVFAANITNASSDDCPLKGEPSDSEVAKDSALNQPQQSFWHDVVNVSEGFLLRTAYKKRKASKLDGLLERRVKQFTIEEKQRLEKLKQTTSSKPLTEKVMEKKETTIAAEDQKVKIEGTISETPKSRQAEGVACLAIQEKDSVVKKLEFNQEDEQAKTNTSGQKNILDVRLNDSCDVAPKEHQQKLPEPEPKTGNRVAMSELNGNSQSLDQSLNVKPDKTVTETTCPPEDSERKDIIENNENDLDIKRTVPVQVNGKDGLDTECKNLTDNVNTKDLTNTVGEEIKAISPKETVKSLMNGDATQECLKEWTNSALPQENSDEEKGVTKLDPDYPPPEKVAKLENNIEGSVDSSVSSSVPEPSSVASEPNTKSEVPSHSSKVEPMQVEEAKPPVPSPVPSAEESSLSSDLTENSSSVNETTTVITQVTTTTTTVSTESRMVLTSRDSLASNNGISTSAPADSKVESTSSVATLSTTTTVTKVMNSSDQEATLTKECKTTVTKTLTDTMSSPSGSTVKSMTVSQEYSTRDRVQLLKFSRTKKARSGTALPSYRKFVTKSSKKSIFVLPNDELKKLAKRGGIREVPIFNYNAKPALDIWPYPSPRPTFGITWRYRLQTVRSLAGVSLMLRLLWACLRWDDMSVKPSPTVGTTRTETSDTDITTTEIIKRRDVGPYGIRSEYCIRKIICPLGVPETPKETPTPQRKGLRSSALRPKKPEPAKQTGPVVIETWVAEEDLELWEIRAFTERVEREKSQAADPTKKRLEQQKPSSTSNTSTLTSTPTTPGTTTQKVVVGSISGQVTSAPKVVMTTKLGSPVTFQQNKNFQQSFASWVKQGQQGNTGLVQVQQKVVGIIPSSTAGTAQSFPAFQPRTATINIRPNTTTSTQQVITTGTALRPGMTVIRSPLQQTTTLGKTIIRTPLMVQQGILSQVSSWKCNGSCVQAVGTPPRLSTPNPALTPQTPSSPRPQQGQVKLTLAQLTQLTQGGGNQGLTVVIQGQGQTTGQLQVIPQGVTVIPGPGQQLMQAAMPNGQVQRFLFTPMAPAPVSAPAAPSTTTSSGVPATAAPAAATSTTPAPIQPGQTTTVTKVQPQIQLPPQLLSVPGLQQQVISHIQSQVVAQIQAQVQQVGAMAGMPQQIKLQLPIQIQQQGGGQDQAHQIQNLVTIQTASVQEQLQRIQQLCEQQQQQKKKQQEVAQKQNVAIEQLKQKKTMTPAEREENQRMIVCNQVMKFILDKIDKDERQAAKKRKREESVEQKRSKQNASKLSALLFKHKEQLKADILKKRALLDKELQLQVQEELKRDLIKLRREKEKAQAVAAQAAAAASARISSHTATVTSPSSAHKRKREEERDASKYKRKKMISTTSKDSKRDIKLYCICKTPYDESKFYIGCDLCSNWYHGECVGKKIVVEIFFVCFFFQEGSTEELYCICRTPYDESQFYIGCDRCQNWYHGRCVGILQSEATHIDEYVCPQCQSTEDAMTVLTPLTDKDYEGLKRILRSLQSHKMAWPFLEPVDPNDAPDYYGIIKEPMDLSTMEERLQNRFYSKLTEFVADMTKIFDNCRYYNPSDSPFYQCAEFLESFFVQKLKAFKASRSHNNKLQSSAS</sequence>
<dbReference type="SMART" id="SM00297">
    <property type="entry name" value="BROMO"/>
    <property type="match status" value="1"/>
</dbReference>
<evidence type="ECO:0000256" key="5">
    <source>
        <dbReference type="ARBA" id="ARBA00022771"/>
    </source>
</evidence>
<dbReference type="SUPFAM" id="SSF47370">
    <property type="entry name" value="Bromodomain"/>
    <property type="match status" value="1"/>
</dbReference>
<evidence type="ECO:0000313" key="21">
    <source>
        <dbReference type="Proteomes" id="UP000472260"/>
    </source>
</evidence>
<dbReference type="Gene3D" id="3.30.40.10">
    <property type="entry name" value="Zinc/RING finger domain, C3HC4 (zinc finger)"/>
    <property type="match status" value="3"/>
</dbReference>
<feature type="coiled-coil region" evidence="15">
    <location>
        <begin position="2020"/>
        <end position="2047"/>
    </location>
</feature>
<evidence type="ECO:0000256" key="2">
    <source>
        <dbReference type="ARBA" id="ARBA00022553"/>
    </source>
</evidence>
<dbReference type="CDD" id="cd15560">
    <property type="entry name" value="PHD2_3_BPTF"/>
    <property type="match status" value="1"/>
</dbReference>
<dbReference type="SMART" id="SM00571">
    <property type="entry name" value="DDT"/>
    <property type="match status" value="1"/>
</dbReference>
<evidence type="ECO:0000256" key="10">
    <source>
        <dbReference type="ARBA" id="ARBA00023117"/>
    </source>
</evidence>
<evidence type="ECO:0000256" key="11">
    <source>
        <dbReference type="ARBA" id="ARBA00023163"/>
    </source>
</evidence>
<feature type="region of interest" description="Disordered" evidence="16">
    <location>
        <begin position="1040"/>
        <end position="1193"/>
    </location>
</feature>
<evidence type="ECO:0000256" key="1">
    <source>
        <dbReference type="ARBA" id="ARBA00004123"/>
    </source>
</evidence>
<dbReference type="Ensembl" id="ENSSANT00000058888.1">
    <property type="protein sequence ID" value="ENSSANP00000055337.1"/>
    <property type="gene ID" value="ENSSANG00000027631.1"/>
</dbReference>
<dbReference type="SUPFAM" id="SSF57903">
    <property type="entry name" value="FYVE/PHD zinc finger"/>
    <property type="match status" value="3"/>
</dbReference>
<keyword evidence="6" id="KW-0862">Zinc</keyword>
<reference evidence="20" key="1">
    <citation type="submission" date="2025-08" db="UniProtKB">
        <authorList>
            <consortium name="Ensembl"/>
        </authorList>
    </citation>
    <scope>IDENTIFICATION</scope>
</reference>
<evidence type="ECO:0000256" key="16">
    <source>
        <dbReference type="SAM" id="MobiDB-lite"/>
    </source>
</evidence>
<dbReference type="GO" id="GO:0006338">
    <property type="term" value="P:chromatin remodeling"/>
    <property type="evidence" value="ECO:0007669"/>
    <property type="project" value="UniProtKB-ARBA"/>
</dbReference>
<dbReference type="Pfam" id="PF00628">
    <property type="entry name" value="PHD"/>
    <property type="match status" value="2"/>
</dbReference>
<keyword evidence="9 15" id="KW-0175">Coiled coil</keyword>
<dbReference type="GO" id="GO:0008270">
    <property type="term" value="F:zinc ion binding"/>
    <property type="evidence" value="ECO:0007669"/>
    <property type="project" value="UniProtKB-KW"/>
</dbReference>